<keyword evidence="8" id="KW-1185">Reference proteome</keyword>
<dbReference type="AlphaFoldDB" id="A0A8B7ZSB3"/>
<evidence type="ECO:0000259" key="6">
    <source>
        <dbReference type="PROSITE" id="PS50089"/>
    </source>
</evidence>
<dbReference type="GeneID" id="110988860"/>
<evidence type="ECO:0000259" key="7">
    <source>
        <dbReference type="PROSITE" id="PS50119"/>
    </source>
</evidence>
<dbReference type="PROSITE" id="PS50089">
    <property type="entry name" value="ZF_RING_2"/>
    <property type="match status" value="1"/>
</dbReference>
<dbReference type="Gene3D" id="3.30.40.10">
    <property type="entry name" value="Zinc/RING finger domain, C3HC4 (zinc finger)"/>
    <property type="match status" value="1"/>
</dbReference>
<dbReference type="Gene3D" id="4.10.830.40">
    <property type="match status" value="1"/>
</dbReference>
<accession>A0A8B7ZSB3</accession>
<dbReference type="GO" id="GO:0008270">
    <property type="term" value="F:zinc ion binding"/>
    <property type="evidence" value="ECO:0007669"/>
    <property type="project" value="UniProtKB-KW"/>
</dbReference>
<dbReference type="PANTHER" id="PTHR25462">
    <property type="entry name" value="BONUS, ISOFORM C-RELATED"/>
    <property type="match status" value="1"/>
</dbReference>
<dbReference type="PANTHER" id="PTHR25462:SF296">
    <property type="entry name" value="MEIOTIC P26, ISOFORM F"/>
    <property type="match status" value="1"/>
</dbReference>
<dbReference type="SMART" id="SM00184">
    <property type="entry name" value="RING"/>
    <property type="match status" value="1"/>
</dbReference>
<dbReference type="OMA" id="QASCHEV"/>
<reference evidence="9" key="1">
    <citation type="submission" date="2025-08" db="UniProtKB">
        <authorList>
            <consortium name="RefSeq"/>
        </authorList>
    </citation>
    <scope>IDENTIFICATION</scope>
</reference>
<dbReference type="CDD" id="cd19757">
    <property type="entry name" value="Bbox1"/>
    <property type="match status" value="1"/>
</dbReference>
<gene>
    <name evidence="9" type="primary">LOC110988860</name>
</gene>
<dbReference type="InterPro" id="IPR000315">
    <property type="entry name" value="Znf_B-box"/>
</dbReference>
<evidence type="ECO:0000313" key="8">
    <source>
        <dbReference type="Proteomes" id="UP000694845"/>
    </source>
</evidence>
<dbReference type="InterPro" id="IPR047153">
    <property type="entry name" value="TRIM45/56/19-like"/>
</dbReference>
<dbReference type="InterPro" id="IPR011042">
    <property type="entry name" value="6-blade_b-propeller_TolB-like"/>
</dbReference>
<proteinExistence type="predicted"/>
<feature type="domain" description="B box-type" evidence="7">
    <location>
        <begin position="111"/>
        <end position="158"/>
    </location>
</feature>
<keyword evidence="4" id="KW-0862">Zinc</keyword>
<dbReference type="InterPro" id="IPR013083">
    <property type="entry name" value="Znf_RING/FYVE/PHD"/>
</dbReference>
<evidence type="ECO:0000256" key="1">
    <source>
        <dbReference type="ARBA" id="ARBA00022553"/>
    </source>
</evidence>
<dbReference type="Proteomes" id="UP000694845">
    <property type="component" value="Unplaced"/>
</dbReference>
<dbReference type="KEGG" id="aplc:110988860"/>
<dbReference type="PROSITE" id="PS00518">
    <property type="entry name" value="ZF_RING_1"/>
    <property type="match status" value="1"/>
</dbReference>
<evidence type="ECO:0000313" key="9">
    <source>
        <dbReference type="RefSeq" id="XP_022108463.1"/>
    </source>
</evidence>
<dbReference type="InterPro" id="IPR027370">
    <property type="entry name" value="Znf-RING_euk"/>
</dbReference>
<keyword evidence="1" id="KW-0597">Phosphoprotein</keyword>
<dbReference type="PROSITE" id="PS50119">
    <property type="entry name" value="ZF_BBOX"/>
    <property type="match status" value="1"/>
</dbReference>
<dbReference type="OrthoDB" id="6118444at2759"/>
<evidence type="ECO:0000256" key="2">
    <source>
        <dbReference type="ARBA" id="ARBA00022723"/>
    </source>
</evidence>
<sequence>MHRISTKLNMASNVTVQSVLTKISKDHLECSICSCRFKEPKVLSCLHSFCLKCLQKLRQYQTTGSTKLTCPICRCDTKLKGNDVATLPNNFTLGALVEEFTMQEQLLEGQGSEIKCQNCEEGKDAISRCSDCESFLCLECNKAHGRTAKTKHHKVNTLEQLRSGEISHRCKLREQFHSVKPSNKVPSHLPKRCQKKAQIHKFGKHPTKFEWASHVAVFSNNEVVIVNLSCDNLISFLPKSPQSPAVSEEIEIDGLHNPRRVAVTKDDELIVMAGPIIKTFERDYTPLNRFKPGRNSKRYPSCLAVDDNNLIAVGYEKNEQIFLHNWDGTFIKKLSAPGIGDYLATYKQHLIYTDRDMHKLKSIDYYGRVVFSTDIHVTDSEDSSAAGVCCDKDGNIYVAIQMFSESDEIHQFSPDGQYIGRVIKGFDHVRGITLAPNGDLVVAEETSVVVCRHV</sequence>
<feature type="domain" description="RING-type" evidence="6">
    <location>
        <begin position="30"/>
        <end position="74"/>
    </location>
</feature>
<dbReference type="InterPro" id="IPR001841">
    <property type="entry name" value="Znf_RING"/>
</dbReference>
<dbReference type="Gene3D" id="2.120.10.30">
    <property type="entry name" value="TolB, C-terminal domain"/>
    <property type="match status" value="2"/>
</dbReference>
<dbReference type="SUPFAM" id="SSF57850">
    <property type="entry name" value="RING/U-box"/>
    <property type="match status" value="1"/>
</dbReference>
<protein>
    <submittedName>
        <fullName evidence="9">RING finger protein 207-like isoform X1</fullName>
    </submittedName>
</protein>
<organism evidence="8 9">
    <name type="scientific">Acanthaster planci</name>
    <name type="common">Crown-of-thorns starfish</name>
    <dbReference type="NCBI Taxonomy" id="133434"/>
    <lineage>
        <taxon>Eukaryota</taxon>
        <taxon>Metazoa</taxon>
        <taxon>Echinodermata</taxon>
        <taxon>Eleutherozoa</taxon>
        <taxon>Asterozoa</taxon>
        <taxon>Asteroidea</taxon>
        <taxon>Valvatacea</taxon>
        <taxon>Valvatida</taxon>
        <taxon>Acanthasteridae</taxon>
        <taxon>Acanthaster</taxon>
    </lineage>
</organism>
<evidence type="ECO:0000256" key="5">
    <source>
        <dbReference type="PROSITE-ProRule" id="PRU00024"/>
    </source>
</evidence>
<dbReference type="CDD" id="cd16579">
    <property type="entry name" value="RING-HC_PML_C-V"/>
    <property type="match status" value="1"/>
</dbReference>
<dbReference type="RefSeq" id="XP_022108463.1">
    <property type="nucleotide sequence ID" value="XM_022252771.1"/>
</dbReference>
<name>A0A8B7ZSB3_ACAPL</name>
<evidence type="ECO:0000256" key="3">
    <source>
        <dbReference type="ARBA" id="ARBA00022771"/>
    </source>
</evidence>
<dbReference type="InterPro" id="IPR017907">
    <property type="entry name" value="Znf_RING_CS"/>
</dbReference>
<evidence type="ECO:0000256" key="4">
    <source>
        <dbReference type="ARBA" id="ARBA00022833"/>
    </source>
</evidence>
<dbReference type="Pfam" id="PF13445">
    <property type="entry name" value="zf-RING_UBOX"/>
    <property type="match status" value="1"/>
</dbReference>
<dbReference type="SUPFAM" id="SSF101898">
    <property type="entry name" value="NHL repeat"/>
    <property type="match status" value="1"/>
</dbReference>
<keyword evidence="3 5" id="KW-0863">Zinc-finger</keyword>
<keyword evidence="2" id="KW-0479">Metal-binding</keyword>